<dbReference type="AlphaFoldDB" id="A0A2K2D310"/>
<organism evidence="8">
    <name type="scientific">Brachypodium distachyon</name>
    <name type="common">Purple false brome</name>
    <name type="synonym">Trachynia distachya</name>
    <dbReference type="NCBI Taxonomy" id="15368"/>
    <lineage>
        <taxon>Eukaryota</taxon>
        <taxon>Viridiplantae</taxon>
        <taxon>Streptophyta</taxon>
        <taxon>Embryophyta</taxon>
        <taxon>Tracheophyta</taxon>
        <taxon>Spermatophyta</taxon>
        <taxon>Magnoliopsida</taxon>
        <taxon>Liliopsida</taxon>
        <taxon>Poales</taxon>
        <taxon>Poaceae</taxon>
        <taxon>BOP clade</taxon>
        <taxon>Pooideae</taxon>
        <taxon>Stipodae</taxon>
        <taxon>Brachypodieae</taxon>
        <taxon>Brachypodium</taxon>
    </lineage>
</organism>
<evidence type="ECO:0000313" key="10">
    <source>
        <dbReference type="Proteomes" id="UP000008810"/>
    </source>
</evidence>
<dbReference type="FunCoup" id="A0A2K2D310">
    <property type="interactions" value="250"/>
</dbReference>
<keyword evidence="10" id="KW-1185">Reference proteome</keyword>
<dbReference type="STRING" id="15368.A0A2K2D310"/>
<evidence type="ECO:0000259" key="7">
    <source>
        <dbReference type="PROSITE" id="PS51294"/>
    </source>
</evidence>
<evidence type="ECO:0000256" key="1">
    <source>
        <dbReference type="ARBA" id="ARBA00023015"/>
    </source>
</evidence>
<feature type="compositionally biased region" description="Basic residues" evidence="5">
    <location>
        <begin position="76"/>
        <end position="88"/>
    </location>
</feature>
<feature type="domain" description="HTH myb-type" evidence="7">
    <location>
        <begin position="91"/>
        <end position="140"/>
    </location>
</feature>
<dbReference type="InterPro" id="IPR017930">
    <property type="entry name" value="Myb_dom"/>
</dbReference>
<dbReference type="GO" id="GO:0003677">
    <property type="term" value="F:DNA binding"/>
    <property type="evidence" value="ECO:0007669"/>
    <property type="project" value="UniProtKB-KW"/>
</dbReference>
<feature type="region of interest" description="Disordered" evidence="5">
    <location>
        <begin position="136"/>
        <end position="199"/>
    </location>
</feature>
<dbReference type="PANTHER" id="PTHR44042:SF62">
    <property type="entry name" value="OS02G0511200 PROTEIN"/>
    <property type="match status" value="1"/>
</dbReference>
<dbReference type="OrthoDB" id="118550at2759"/>
<dbReference type="CDD" id="cd00167">
    <property type="entry name" value="SANT"/>
    <property type="match status" value="1"/>
</dbReference>
<reference evidence="9" key="3">
    <citation type="submission" date="2018-08" db="UniProtKB">
        <authorList>
            <consortium name="EnsemblPlants"/>
        </authorList>
    </citation>
    <scope>IDENTIFICATION</scope>
    <source>
        <strain evidence="9">cv. Bd21</strain>
    </source>
</reference>
<dbReference type="EnsemblPlants" id="PNT68677">
    <property type="protein sequence ID" value="PNT68677"/>
    <property type="gene ID" value="BRADI_3g44143v3"/>
</dbReference>
<evidence type="ECO:0000313" key="8">
    <source>
        <dbReference type="EMBL" id="PNT68677.1"/>
    </source>
</evidence>
<dbReference type="PROSITE" id="PS50090">
    <property type="entry name" value="MYB_LIKE"/>
    <property type="match status" value="1"/>
</dbReference>
<dbReference type="Pfam" id="PF00249">
    <property type="entry name" value="Myb_DNA-binding"/>
    <property type="match status" value="1"/>
</dbReference>
<keyword evidence="4" id="KW-0539">Nucleus</keyword>
<gene>
    <name evidence="8" type="ORF">BRADI_3g44143v3</name>
</gene>
<reference evidence="8 9" key="1">
    <citation type="journal article" date="2010" name="Nature">
        <title>Genome sequencing and analysis of the model grass Brachypodium distachyon.</title>
        <authorList>
            <consortium name="International Brachypodium Initiative"/>
        </authorList>
    </citation>
    <scope>NUCLEOTIDE SEQUENCE [LARGE SCALE GENOMIC DNA]</scope>
    <source>
        <strain evidence="8 9">Bd21</strain>
    </source>
</reference>
<protein>
    <submittedName>
        <fullName evidence="8 9">Uncharacterized protein</fullName>
    </submittedName>
</protein>
<reference evidence="8" key="2">
    <citation type="submission" date="2017-06" db="EMBL/GenBank/DDBJ databases">
        <title>WGS assembly of Brachypodium distachyon.</title>
        <authorList>
            <consortium name="The International Brachypodium Initiative"/>
            <person name="Lucas S."/>
            <person name="Harmon-Smith M."/>
            <person name="Lail K."/>
            <person name="Tice H."/>
            <person name="Grimwood J."/>
            <person name="Bruce D."/>
            <person name="Barry K."/>
            <person name="Shu S."/>
            <person name="Lindquist E."/>
            <person name="Wang M."/>
            <person name="Pitluck S."/>
            <person name="Vogel J.P."/>
            <person name="Garvin D.F."/>
            <person name="Mockler T.C."/>
            <person name="Schmutz J."/>
            <person name="Rokhsar D."/>
            <person name="Bevan M.W."/>
        </authorList>
    </citation>
    <scope>NUCLEOTIDE SEQUENCE</scope>
    <source>
        <strain evidence="8">Bd21</strain>
    </source>
</reference>
<feature type="compositionally biased region" description="Basic and acidic residues" evidence="5">
    <location>
        <begin position="147"/>
        <end position="159"/>
    </location>
</feature>
<evidence type="ECO:0000256" key="3">
    <source>
        <dbReference type="ARBA" id="ARBA00023163"/>
    </source>
</evidence>
<dbReference type="PANTHER" id="PTHR44042">
    <property type="entry name" value="DUPLICATED HOMEODOMAIN-LIKE SUPERFAMILY PROTEIN-RELATED"/>
    <property type="match status" value="1"/>
</dbReference>
<dbReference type="SMART" id="SM00717">
    <property type="entry name" value="SANT"/>
    <property type="match status" value="1"/>
</dbReference>
<dbReference type="SUPFAM" id="SSF46689">
    <property type="entry name" value="Homeodomain-like"/>
    <property type="match status" value="1"/>
</dbReference>
<name>A0A2K2D310_BRADI</name>
<evidence type="ECO:0000256" key="2">
    <source>
        <dbReference type="ARBA" id="ARBA00023125"/>
    </source>
</evidence>
<evidence type="ECO:0000256" key="5">
    <source>
        <dbReference type="SAM" id="MobiDB-lite"/>
    </source>
</evidence>
<dbReference type="InterPro" id="IPR006447">
    <property type="entry name" value="Myb_dom_plants"/>
</dbReference>
<keyword evidence="3" id="KW-0804">Transcription</keyword>
<feature type="domain" description="Myb-like" evidence="6">
    <location>
        <begin position="84"/>
        <end position="136"/>
    </location>
</feature>
<dbReference type="InterPro" id="IPR009057">
    <property type="entry name" value="Homeodomain-like_sf"/>
</dbReference>
<dbReference type="Gramene" id="PNT68677">
    <property type="protein sequence ID" value="PNT68677"/>
    <property type="gene ID" value="BRADI_3g44143v3"/>
</dbReference>
<feature type="region of interest" description="Disordered" evidence="5">
    <location>
        <begin position="33"/>
        <end position="90"/>
    </location>
</feature>
<dbReference type="PROSITE" id="PS51294">
    <property type="entry name" value="HTH_MYB"/>
    <property type="match status" value="1"/>
</dbReference>
<evidence type="ECO:0000259" key="6">
    <source>
        <dbReference type="PROSITE" id="PS50090"/>
    </source>
</evidence>
<dbReference type="Gene3D" id="1.10.10.60">
    <property type="entry name" value="Homeodomain-like"/>
    <property type="match status" value="1"/>
</dbReference>
<dbReference type="InParanoid" id="A0A2K2D310"/>
<keyword evidence="2" id="KW-0238">DNA-binding</keyword>
<evidence type="ECO:0000256" key="4">
    <source>
        <dbReference type="ARBA" id="ARBA00023242"/>
    </source>
</evidence>
<accession>A0A2K2D310</accession>
<feature type="compositionally biased region" description="Acidic residues" evidence="5">
    <location>
        <begin position="189"/>
        <end position="199"/>
    </location>
</feature>
<evidence type="ECO:0000313" key="9">
    <source>
        <dbReference type="EnsemblPlants" id="PNT68677"/>
    </source>
</evidence>
<keyword evidence="1" id="KW-0805">Transcription regulation</keyword>
<dbReference type="Proteomes" id="UP000008810">
    <property type="component" value="Chromosome 3"/>
</dbReference>
<dbReference type="InterPro" id="IPR001005">
    <property type="entry name" value="SANT/Myb"/>
</dbReference>
<sequence length="199" mass="21308">MVAELRRVLQAPQVETPPGWDLQEIAPTLAAGGEAGVTVGDDVGAPPPADGEAASIPATDCVASKEAVNQKTTGKNQKKKAVPQKRNKAVPWSEVEHKLFLEGIRKHGTGGWKRLAREFVVTRSAGQIASHYQKYSIRQAKRRRNECKRPSIHDIDHDGTTGAAADHGSNQQPVAADGEPESGTTDDVSAGEEEAANYR</sequence>
<dbReference type="EMBL" id="CM000882">
    <property type="protein sequence ID" value="PNT68677.1"/>
    <property type="molecule type" value="Genomic_DNA"/>
</dbReference>
<dbReference type="NCBIfam" id="TIGR01557">
    <property type="entry name" value="myb_SHAQKYF"/>
    <property type="match status" value="1"/>
</dbReference>
<proteinExistence type="predicted"/>